<reference evidence="1 2" key="1">
    <citation type="journal article" date="2020" name="Microb. Genom.">
        <title>Genetic diversity of clinical and environmental Mucorales isolates obtained from an investigation of mucormycosis cases among solid organ transplant recipients.</title>
        <authorList>
            <person name="Nguyen M.H."/>
            <person name="Kaul D."/>
            <person name="Muto C."/>
            <person name="Cheng S.J."/>
            <person name="Richter R.A."/>
            <person name="Bruno V.M."/>
            <person name="Liu G."/>
            <person name="Beyhan S."/>
            <person name="Sundermann A.J."/>
            <person name="Mounaud S."/>
            <person name="Pasculle A.W."/>
            <person name="Nierman W.C."/>
            <person name="Driscoll E."/>
            <person name="Cumbie R."/>
            <person name="Clancy C.J."/>
            <person name="Dupont C.L."/>
        </authorList>
    </citation>
    <scope>NUCLEOTIDE SEQUENCE [LARGE SCALE GENOMIC DNA]</scope>
    <source>
        <strain evidence="1 2">GL24</strain>
    </source>
</reference>
<evidence type="ECO:0000313" key="2">
    <source>
        <dbReference type="Proteomes" id="UP000740926"/>
    </source>
</evidence>
<proteinExistence type="predicted"/>
<sequence length="107" mass="10733">MPDATPCCGPGTPCPATIHIAVQLMPWPMLSTTMPGSSGHRWTNRCRRCSAVGAAHEPVVPAGPGGAGHLAAAAADPPRPAPSVYAAGFRCAALVAHTDPAAPAHPL</sequence>
<gene>
    <name evidence="1" type="ORF">G6F50_016588</name>
</gene>
<name>A0A9P7C0Z4_9FUNG</name>
<keyword evidence="2" id="KW-1185">Reference proteome</keyword>
<accession>A0A9P7C0Z4</accession>
<comment type="caution">
    <text evidence="1">The sequence shown here is derived from an EMBL/GenBank/DDBJ whole genome shotgun (WGS) entry which is preliminary data.</text>
</comment>
<dbReference type="EMBL" id="JAANIU010010660">
    <property type="protein sequence ID" value="KAG1531639.1"/>
    <property type="molecule type" value="Genomic_DNA"/>
</dbReference>
<dbReference type="Proteomes" id="UP000740926">
    <property type="component" value="Unassembled WGS sequence"/>
</dbReference>
<dbReference type="AlphaFoldDB" id="A0A9P7C0Z4"/>
<organism evidence="1 2">
    <name type="scientific">Rhizopus delemar</name>
    <dbReference type="NCBI Taxonomy" id="936053"/>
    <lineage>
        <taxon>Eukaryota</taxon>
        <taxon>Fungi</taxon>
        <taxon>Fungi incertae sedis</taxon>
        <taxon>Mucoromycota</taxon>
        <taxon>Mucoromycotina</taxon>
        <taxon>Mucoromycetes</taxon>
        <taxon>Mucorales</taxon>
        <taxon>Mucorineae</taxon>
        <taxon>Rhizopodaceae</taxon>
        <taxon>Rhizopus</taxon>
    </lineage>
</organism>
<evidence type="ECO:0000313" key="1">
    <source>
        <dbReference type="EMBL" id="KAG1531639.1"/>
    </source>
</evidence>
<protein>
    <submittedName>
        <fullName evidence="1">Uncharacterized protein</fullName>
    </submittedName>
</protein>